<evidence type="ECO:0000256" key="2">
    <source>
        <dbReference type="ARBA" id="ARBA00022737"/>
    </source>
</evidence>
<comment type="caution">
    <text evidence="6">The sequence shown here is derived from an EMBL/GenBank/DDBJ whole genome shotgun (WGS) entry which is preliminary data.</text>
</comment>
<dbReference type="Pfam" id="PF13271">
    <property type="entry name" value="DUF4062"/>
    <property type="match status" value="1"/>
</dbReference>
<name>A0A0F9WYX4_9ZZZZ</name>
<evidence type="ECO:0000256" key="3">
    <source>
        <dbReference type="SAM" id="Coils"/>
    </source>
</evidence>
<dbReference type="Gene3D" id="3.80.10.10">
    <property type="entry name" value="Ribonuclease Inhibitor"/>
    <property type="match status" value="1"/>
</dbReference>
<dbReference type="EMBL" id="LAZR01000173">
    <property type="protein sequence ID" value="KKN84248.1"/>
    <property type="molecule type" value="Genomic_DNA"/>
</dbReference>
<feature type="coiled-coil region" evidence="3">
    <location>
        <begin position="166"/>
        <end position="193"/>
    </location>
</feature>
<feature type="domain" description="Disease resistance R13L4/SHOC-2-like LRR" evidence="5">
    <location>
        <begin position="603"/>
        <end position="664"/>
    </location>
</feature>
<evidence type="ECO:0008006" key="7">
    <source>
        <dbReference type="Google" id="ProtNLM"/>
    </source>
</evidence>
<feature type="domain" description="DUF4062" evidence="4">
    <location>
        <begin position="3"/>
        <end position="84"/>
    </location>
</feature>
<dbReference type="InterPro" id="IPR032675">
    <property type="entry name" value="LRR_dom_sf"/>
</dbReference>
<dbReference type="InterPro" id="IPR001611">
    <property type="entry name" value="Leu-rich_rpt"/>
</dbReference>
<dbReference type="AlphaFoldDB" id="A0A0F9WYX4"/>
<feature type="domain" description="Disease resistance R13L4/SHOC-2-like LRR" evidence="5">
    <location>
        <begin position="487"/>
        <end position="597"/>
    </location>
</feature>
<dbReference type="PROSITE" id="PS51450">
    <property type="entry name" value="LRR"/>
    <property type="match status" value="3"/>
</dbReference>
<dbReference type="InterPro" id="IPR025139">
    <property type="entry name" value="DUF4062"/>
</dbReference>
<dbReference type="Pfam" id="PF13855">
    <property type="entry name" value="LRR_8"/>
    <property type="match status" value="1"/>
</dbReference>
<reference evidence="6" key="1">
    <citation type="journal article" date="2015" name="Nature">
        <title>Complex archaea that bridge the gap between prokaryotes and eukaryotes.</title>
        <authorList>
            <person name="Spang A."/>
            <person name="Saw J.H."/>
            <person name="Jorgensen S.L."/>
            <person name="Zaremba-Niedzwiedzka K."/>
            <person name="Martijn J."/>
            <person name="Lind A.E."/>
            <person name="van Eijk R."/>
            <person name="Schleper C."/>
            <person name="Guy L."/>
            <person name="Ettema T.J."/>
        </authorList>
    </citation>
    <scope>NUCLEOTIDE SEQUENCE</scope>
</reference>
<dbReference type="PANTHER" id="PTHR47186">
    <property type="entry name" value="LEUCINE-RICH REPEAT-CONTAINING PROTEIN 57"/>
    <property type="match status" value="1"/>
</dbReference>
<sequence>MYQVFVSSTYEDLIEERQEVLQALLELDCIPSGMELFPAANEDQWTLIKKVIDLCDYYIVIIGGRYGSIEKEGISYTEKEYRYALDKNKPIIAFLHDDPNSLPANKTDMDNDKREKLKKFGDLTKKKMVKFWSNASQLGSVVSRSLIKLIKINPATGWVRADRLPEKDASIEILNLKLQVEELQNKLEKERSGPPKGTEKYVGGDRQIEVNYSFTEYRSRYEIQGWQSSNRFTWNEIFSVISPPMIDESSESNLKIRINNFLSEKLYEEKKKEFKKVGNFKIELDSFDSIIVQFNALELIKKSIKKHTASDTNIYWSLTEYGKQKMLKLRAKKNPDYFEASIPEKEKEVMIKLQNSINEWIVELPELIHHENAYTGKEKITGLSLYKQDIFELPSMSDLEYLEKLKVVGCKLEIFPTEICSIKSLKEIDFTNNHIEVIPEEIKGIENLHELDLSRNSISVIPDVIEKLENLHELDLSRNSISVIPDTIDKLKNLEFLILSMNSISIIPDSIGELNSLEMLALRGNPIESIPESIINLKNLKTFSLGLGNLEVFPQIITRLKNLESLSIENGKFKNLPDSLYSMENLADLSIKCDEIEEISNLIQNLVKLEELSIEGRHISELPLEIGKLPNLESLNIYKCGIKKLPETILNLENLKYLFIDESVHNIISEDDNNVIEKLKDKGCDIMIENTDS</sequence>
<evidence type="ECO:0000256" key="1">
    <source>
        <dbReference type="ARBA" id="ARBA00022614"/>
    </source>
</evidence>
<accession>A0A0F9WYX4</accession>
<keyword evidence="3" id="KW-0175">Coiled coil</keyword>
<evidence type="ECO:0000259" key="4">
    <source>
        <dbReference type="Pfam" id="PF13271"/>
    </source>
</evidence>
<gene>
    <name evidence="6" type="ORF">LCGC14_0290620</name>
</gene>
<dbReference type="Pfam" id="PF23598">
    <property type="entry name" value="LRR_14"/>
    <property type="match status" value="2"/>
</dbReference>
<dbReference type="SUPFAM" id="SSF52058">
    <property type="entry name" value="L domain-like"/>
    <property type="match status" value="1"/>
</dbReference>
<dbReference type="PANTHER" id="PTHR47186:SF3">
    <property type="entry name" value="OS09G0267800 PROTEIN"/>
    <property type="match status" value="1"/>
</dbReference>
<keyword evidence="1" id="KW-0433">Leucine-rich repeat</keyword>
<keyword evidence="2" id="KW-0677">Repeat</keyword>
<dbReference type="SMART" id="SM00369">
    <property type="entry name" value="LRR_TYP"/>
    <property type="match status" value="7"/>
</dbReference>
<evidence type="ECO:0000259" key="5">
    <source>
        <dbReference type="Pfam" id="PF23598"/>
    </source>
</evidence>
<organism evidence="6">
    <name type="scientific">marine sediment metagenome</name>
    <dbReference type="NCBI Taxonomy" id="412755"/>
    <lineage>
        <taxon>unclassified sequences</taxon>
        <taxon>metagenomes</taxon>
        <taxon>ecological metagenomes</taxon>
    </lineage>
</organism>
<dbReference type="InterPro" id="IPR003591">
    <property type="entry name" value="Leu-rich_rpt_typical-subtyp"/>
</dbReference>
<proteinExistence type="predicted"/>
<evidence type="ECO:0000313" key="6">
    <source>
        <dbReference type="EMBL" id="KKN84248.1"/>
    </source>
</evidence>
<dbReference type="InterPro" id="IPR055414">
    <property type="entry name" value="LRR_R13L4/SHOC2-like"/>
</dbReference>
<protein>
    <recommendedName>
        <fullName evidence="7">DUF4062 domain-containing protein</fullName>
    </recommendedName>
</protein>
<dbReference type="SMART" id="SM00365">
    <property type="entry name" value="LRR_SD22"/>
    <property type="match status" value="3"/>
</dbReference>